<keyword evidence="2" id="KW-1185">Reference proteome</keyword>
<name>A0ABZ2Y348_9FIRM</name>
<sequence>MWKLFYIFYLLRNINQNTPPQENSLPSFNSHTSLVFTETLKQCIGQTVTVFVIGGGYGGSGYTGVLLGVKEEYISIYINPLTLAEVPISKIVGFSHNML</sequence>
<proteinExistence type="predicted"/>
<protein>
    <submittedName>
        <fullName evidence="1">Uncharacterized protein</fullName>
    </submittedName>
</protein>
<gene>
    <name evidence="1" type="ORF">QBE51_13520</name>
</gene>
<evidence type="ECO:0000313" key="2">
    <source>
        <dbReference type="Proteomes" id="UP001486565"/>
    </source>
</evidence>
<organism evidence="1 2">
    <name type="scientific">Defluviitalea saccharophila</name>
    <dbReference type="NCBI Taxonomy" id="879970"/>
    <lineage>
        <taxon>Bacteria</taxon>
        <taxon>Bacillati</taxon>
        <taxon>Bacillota</taxon>
        <taxon>Clostridia</taxon>
        <taxon>Lachnospirales</taxon>
        <taxon>Defluviitaleaceae</taxon>
        <taxon>Defluviitalea</taxon>
    </lineage>
</organism>
<reference evidence="1 2" key="1">
    <citation type="submission" date="2023-03" db="EMBL/GenBank/DDBJ databases">
        <title>Novel Species.</title>
        <authorList>
            <person name="Ma S."/>
        </authorList>
    </citation>
    <scope>NUCLEOTIDE SEQUENCE [LARGE SCALE GENOMIC DNA]</scope>
    <source>
        <strain evidence="1 2">LIND6LT2</strain>
    </source>
</reference>
<dbReference type="EMBL" id="CP121687">
    <property type="protein sequence ID" value="WZL69783.1"/>
    <property type="molecule type" value="Genomic_DNA"/>
</dbReference>
<evidence type="ECO:0000313" key="1">
    <source>
        <dbReference type="EMBL" id="WZL69783.1"/>
    </source>
</evidence>
<dbReference type="RefSeq" id="WP_341876770.1">
    <property type="nucleotide sequence ID" value="NZ_CP121687.1"/>
</dbReference>
<dbReference type="Proteomes" id="UP001486565">
    <property type="component" value="Chromosome"/>
</dbReference>
<accession>A0ABZ2Y348</accession>